<organism evidence="2 3">
    <name type="scientific">Alkalibaculum bacchi</name>
    <dbReference type="NCBI Taxonomy" id="645887"/>
    <lineage>
        <taxon>Bacteria</taxon>
        <taxon>Bacillati</taxon>
        <taxon>Bacillota</taxon>
        <taxon>Clostridia</taxon>
        <taxon>Eubacteriales</taxon>
        <taxon>Eubacteriaceae</taxon>
        <taxon>Alkalibaculum</taxon>
    </lineage>
</organism>
<dbReference type="EMBL" id="QNRX01000020">
    <property type="protein sequence ID" value="RBP59078.1"/>
    <property type="molecule type" value="Genomic_DNA"/>
</dbReference>
<feature type="domain" description="AraC effector-binding" evidence="1">
    <location>
        <begin position="2"/>
        <end position="151"/>
    </location>
</feature>
<proteinExistence type="predicted"/>
<dbReference type="SUPFAM" id="SSF55136">
    <property type="entry name" value="Probable bacterial effector-binding domain"/>
    <property type="match status" value="1"/>
</dbReference>
<dbReference type="Proteomes" id="UP000253490">
    <property type="component" value="Unassembled WGS sequence"/>
</dbReference>
<reference evidence="2 3" key="1">
    <citation type="submission" date="2018-06" db="EMBL/GenBank/DDBJ databases">
        <title>Genomic Encyclopedia of Type Strains, Phase IV (KMG-IV): sequencing the most valuable type-strain genomes for metagenomic binning, comparative biology and taxonomic classification.</title>
        <authorList>
            <person name="Goeker M."/>
        </authorList>
    </citation>
    <scope>NUCLEOTIDE SEQUENCE [LARGE SCALE GENOMIC DNA]</scope>
    <source>
        <strain evidence="2 3">DSM 22112</strain>
    </source>
</reference>
<gene>
    <name evidence="2" type="ORF">DES36_12020</name>
</gene>
<name>A0A366HZN5_9FIRM</name>
<sequence length="158" mass="18261">MHAMELVRQDTQAVLAIRTRTSLKNLSITISYKCKEIMNYLNELKDFPTDAPYTAYYNWNRDDLDIEVGFPVKKVYPSKGEIFGKELLACKAVVCIHKGSHTKLKDLYAEITELVDNSEYEIEGIFYEYYYNLPDEVPASELLTKVVVPLKREENSCC</sequence>
<dbReference type="AlphaFoldDB" id="A0A366HZN5"/>
<evidence type="ECO:0000313" key="2">
    <source>
        <dbReference type="EMBL" id="RBP59078.1"/>
    </source>
</evidence>
<accession>A0A366HZN5</accession>
<dbReference type="InterPro" id="IPR010499">
    <property type="entry name" value="AraC_E-bd"/>
</dbReference>
<dbReference type="Pfam" id="PF06445">
    <property type="entry name" value="GyrI-like"/>
    <property type="match status" value="1"/>
</dbReference>
<evidence type="ECO:0000313" key="3">
    <source>
        <dbReference type="Proteomes" id="UP000253490"/>
    </source>
</evidence>
<dbReference type="Gene3D" id="3.20.80.10">
    <property type="entry name" value="Regulatory factor, effector binding domain"/>
    <property type="match status" value="1"/>
</dbReference>
<keyword evidence="3" id="KW-1185">Reference proteome</keyword>
<dbReference type="InterPro" id="IPR011256">
    <property type="entry name" value="Reg_factor_effector_dom_sf"/>
</dbReference>
<dbReference type="RefSeq" id="WP_113921569.1">
    <property type="nucleotide sequence ID" value="NZ_QNRX01000020.1"/>
</dbReference>
<protein>
    <submittedName>
        <fullName evidence="2">Effector-binding domain-containing protein</fullName>
    </submittedName>
</protein>
<comment type="caution">
    <text evidence="2">The sequence shown here is derived from an EMBL/GenBank/DDBJ whole genome shotgun (WGS) entry which is preliminary data.</text>
</comment>
<dbReference type="InterPro" id="IPR029442">
    <property type="entry name" value="GyrI-like"/>
</dbReference>
<dbReference type="OrthoDB" id="9773308at2"/>
<evidence type="ECO:0000259" key="1">
    <source>
        <dbReference type="SMART" id="SM00871"/>
    </source>
</evidence>
<dbReference type="SMART" id="SM00871">
    <property type="entry name" value="AraC_E_bind"/>
    <property type="match status" value="1"/>
</dbReference>